<gene>
    <name evidence="4" type="ORF">ACFP2T_18985</name>
</gene>
<dbReference type="CDD" id="cd04301">
    <property type="entry name" value="NAT_SF"/>
    <property type="match status" value="1"/>
</dbReference>
<feature type="domain" description="N-acetyltransferase" evidence="3">
    <location>
        <begin position="13"/>
        <end position="171"/>
    </location>
</feature>
<evidence type="ECO:0000259" key="3">
    <source>
        <dbReference type="PROSITE" id="PS51186"/>
    </source>
</evidence>
<dbReference type="PANTHER" id="PTHR43877">
    <property type="entry name" value="AMINOALKYLPHOSPHONATE N-ACETYLTRANSFERASE-RELATED-RELATED"/>
    <property type="match status" value="1"/>
</dbReference>
<dbReference type="Pfam" id="PF00583">
    <property type="entry name" value="Acetyltransf_1"/>
    <property type="match status" value="1"/>
</dbReference>
<dbReference type="InterPro" id="IPR016181">
    <property type="entry name" value="Acyl_CoA_acyltransferase"/>
</dbReference>
<reference evidence="5" key="1">
    <citation type="journal article" date="2019" name="Int. J. Syst. Evol. Microbiol.">
        <title>The Global Catalogue of Microorganisms (GCM) 10K type strain sequencing project: providing services to taxonomists for standard genome sequencing and annotation.</title>
        <authorList>
            <consortium name="The Broad Institute Genomics Platform"/>
            <consortium name="The Broad Institute Genome Sequencing Center for Infectious Disease"/>
            <person name="Wu L."/>
            <person name="Ma J."/>
        </authorList>
    </citation>
    <scope>NUCLEOTIDE SEQUENCE [LARGE SCALE GENOMIC DNA]</scope>
    <source>
        <strain evidence="5">ZS-35-S2</strain>
    </source>
</reference>
<dbReference type="PANTHER" id="PTHR43877:SF2">
    <property type="entry name" value="AMINOALKYLPHOSPHONATE N-ACETYLTRANSFERASE-RELATED"/>
    <property type="match status" value="1"/>
</dbReference>
<dbReference type="RefSeq" id="WP_377423547.1">
    <property type="nucleotide sequence ID" value="NZ_JBHSPR010000013.1"/>
</dbReference>
<accession>A0ABW1KB24</accession>
<dbReference type="PROSITE" id="PS51186">
    <property type="entry name" value="GNAT"/>
    <property type="match status" value="1"/>
</dbReference>
<organism evidence="4 5">
    <name type="scientific">Plantactinospora solaniradicis</name>
    <dbReference type="NCBI Taxonomy" id="1723736"/>
    <lineage>
        <taxon>Bacteria</taxon>
        <taxon>Bacillati</taxon>
        <taxon>Actinomycetota</taxon>
        <taxon>Actinomycetes</taxon>
        <taxon>Micromonosporales</taxon>
        <taxon>Micromonosporaceae</taxon>
        <taxon>Plantactinospora</taxon>
    </lineage>
</organism>
<evidence type="ECO:0000256" key="2">
    <source>
        <dbReference type="ARBA" id="ARBA00023315"/>
    </source>
</evidence>
<proteinExistence type="predicted"/>
<sequence length="184" mass="20715">MRETGTPSPLDVSIARPAEADDGEFVAEVVDLINQVYAGAEQGLWLDGTDRTSPDEVTSLIRTGQLAVARMGRRLVGTIRVQRLASGQGGFGMLVASPHERGVGIGRELVAFAERWARERQLDRMQLELLVPQTWTHPAKEFLRDWYTRIGYRETRRTRLDEAYPALQPHLATPCDFVIYHKSL</sequence>
<evidence type="ECO:0000313" key="5">
    <source>
        <dbReference type="Proteomes" id="UP001596203"/>
    </source>
</evidence>
<dbReference type="Gene3D" id="3.40.630.30">
    <property type="match status" value="1"/>
</dbReference>
<dbReference type="Proteomes" id="UP001596203">
    <property type="component" value="Unassembled WGS sequence"/>
</dbReference>
<evidence type="ECO:0000256" key="1">
    <source>
        <dbReference type="ARBA" id="ARBA00022679"/>
    </source>
</evidence>
<keyword evidence="1 4" id="KW-0808">Transferase</keyword>
<protein>
    <submittedName>
        <fullName evidence="4">GNAT family N-acetyltransferase</fullName>
        <ecNumber evidence="4">2.3.1.-</ecNumber>
    </submittedName>
</protein>
<dbReference type="EC" id="2.3.1.-" evidence="4"/>
<dbReference type="SUPFAM" id="SSF55729">
    <property type="entry name" value="Acyl-CoA N-acyltransferases (Nat)"/>
    <property type="match status" value="1"/>
</dbReference>
<name>A0ABW1KB24_9ACTN</name>
<evidence type="ECO:0000313" key="4">
    <source>
        <dbReference type="EMBL" id="MFC6018282.1"/>
    </source>
</evidence>
<keyword evidence="2 4" id="KW-0012">Acyltransferase</keyword>
<dbReference type="InterPro" id="IPR050832">
    <property type="entry name" value="Bact_Acetyltransf"/>
</dbReference>
<dbReference type="InterPro" id="IPR000182">
    <property type="entry name" value="GNAT_dom"/>
</dbReference>
<comment type="caution">
    <text evidence="4">The sequence shown here is derived from an EMBL/GenBank/DDBJ whole genome shotgun (WGS) entry which is preliminary data.</text>
</comment>
<dbReference type="EMBL" id="JBHSPR010000013">
    <property type="protein sequence ID" value="MFC6018282.1"/>
    <property type="molecule type" value="Genomic_DNA"/>
</dbReference>
<dbReference type="GO" id="GO:0016746">
    <property type="term" value="F:acyltransferase activity"/>
    <property type="evidence" value="ECO:0007669"/>
    <property type="project" value="UniProtKB-KW"/>
</dbReference>
<keyword evidence="5" id="KW-1185">Reference proteome</keyword>